<reference evidence="1 2" key="1">
    <citation type="journal article" date="2019" name="Nat. Ecol. Evol.">
        <title>Megaphylogeny resolves global patterns of mushroom evolution.</title>
        <authorList>
            <person name="Varga T."/>
            <person name="Krizsan K."/>
            <person name="Foldi C."/>
            <person name="Dima B."/>
            <person name="Sanchez-Garcia M."/>
            <person name="Sanchez-Ramirez S."/>
            <person name="Szollosi G.J."/>
            <person name="Szarkandi J.G."/>
            <person name="Papp V."/>
            <person name="Albert L."/>
            <person name="Andreopoulos W."/>
            <person name="Angelini C."/>
            <person name="Antonin V."/>
            <person name="Barry K.W."/>
            <person name="Bougher N.L."/>
            <person name="Buchanan P."/>
            <person name="Buyck B."/>
            <person name="Bense V."/>
            <person name="Catcheside P."/>
            <person name="Chovatia M."/>
            <person name="Cooper J."/>
            <person name="Damon W."/>
            <person name="Desjardin D."/>
            <person name="Finy P."/>
            <person name="Geml J."/>
            <person name="Haridas S."/>
            <person name="Hughes K."/>
            <person name="Justo A."/>
            <person name="Karasinski D."/>
            <person name="Kautmanova I."/>
            <person name="Kiss B."/>
            <person name="Kocsube S."/>
            <person name="Kotiranta H."/>
            <person name="LaButti K.M."/>
            <person name="Lechner B.E."/>
            <person name="Liimatainen K."/>
            <person name="Lipzen A."/>
            <person name="Lukacs Z."/>
            <person name="Mihaltcheva S."/>
            <person name="Morgado L.N."/>
            <person name="Niskanen T."/>
            <person name="Noordeloos M.E."/>
            <person name="Ohm R.A."/>
            <person name="Ortiz-Santana B."/>
            <person name="Ovrebo C."/>
            <person name="Racz N."/>
            <person name="Riley R."/>
            <person name="Savchenko A."/>
            <person name="Shiryaev A."/>
            <person name="Soop K."/>
            <person name="Spirin V."/>
            <person name="Szebenyi C."/>
            <person name="Tomsovsky M."/>
            <person name="Tulloss R.E."/>
            <person name="Uehling J."/>
            <person name="Grigoriev I.V."/>
            <person name="Vagvolgyi C."/>
            <person name="Papp T."/>
            <person name="Martin F.M."/>
            <person name="Miettinen O."/>
            <person name="Hibbett D.S."/>
            <person name="Nagy L.G."/>
        </authorList>
    </citation>
    <scope>NUCLEOTIDE SEQUENCE [LARGE SCALE GENOMIC DNA]</scope>
    <source>
        <strain evidence="1 2">OMC1185</strain>
    </source>
</reference>
<accession>A0A5C3MWN7</accession>
<dbReference type="AlphaFoldDB" id="A0A5C3MWN7"/>
<sequence length="127" mass="14217">MHCKEWTGAAVMSWKLSTKLYGRRALDRACHIPELFAKSRAFLVGSILLCLSAAPNSRSPSLLPRGFGLRVQEGMDRGLCTRSTSHWVPTDGVVKEDSWSGTLRRNYAVLNARIWDLHQHILVLPCA</sequence>
<evidence type="ECO:0000313" key="2">
    <source>
        <dbReference type="Proteomes" id="UP000305948"/>
    </source>
</evidence>
<name>A0A5C3MWN7_9AGAM</name>
<proteinExistence type="predicted"/>
<keyword evidence="2" id="KW-1185">Reference proteome</keyword>
<organism evidence="1 2">
    <name type="scientific">Heliocybe sulcata</name>
    <dbReference type="NCBI Taxonomy" id="5364"/>
    <lineage>
        <taxon>Eukaryota</taxon>
        <taxon>Fungi</taxon>
        <taxon>Dikarya</taxon>
        <taxon>Basidiomycota</taxon>
        <taxon>Agaricomycotina</taxon>
        <taxon>Agaricomycetes</taxon>
        <taxon>Gloeophyllales</taxon>
        <taxon>Gloeophyllaceae</taxon>
        <taxon>Heliocybe</taxon>
    </lineage>
</organism>
<dbReference type="EMBL" id="ML213516">
    <property type="protein sequence ID" value="TFK49282.1"/>
    <property type="molecule type" value="Genomic_DNA"/>
</dbReference>
<evidence type="ECO:0000313" key="1">
    <source>
        <dbReference type="EMBL" id="TFK49282.1"/>
    </source>
</evidence>
<protein>
    <submittedName>
        <fullName evidence="1">Uncharacterized protein</fullName>
    </submittedName>
</protein>
<gene>
    <name evidence="1" type="ORF">OE88DRAFT_405496</name>
</gene>
<dbReference type="Proteomes" id="UP000305948">
    <property type="component" value="Unassembled WGS sequence"/>
</dbReference>